<evidence type="ECO:0000313" key="2">
    <source>
        <dbReference type="Proteomes" id="UP000887540"/>
    </source>
</evidence>
<protein>
    <submittedName>
        <fullName evidence="3">Uncharacterized protein</fullName>
    </submittedName>
</protein>
<feature type="compositionally biased region" description="Polar residues" evidence="1">
    <location>
        <begin position="1"/>
        <end position="53"/>
    </location>
</feature>
<dbReference type="AlphaFoldDB" id="A0A914DY06"/>
<evidence type="ECO:0000256" key="1">
    <source>
        <dbReference type="SAM" id="MobiDB-lite"/>
    </source>
</evidence>
<keyword evidence="2" id="KW-1185">Reference proteome</keyword>
<sequence length="125" mass="14229">MPSSTTTYSQPRSTNTSNPASRTQIPYRPLSNSSTAITPYTHHNYTQIASISRPTAYPTPQPSTSSTRPPVCVAINAPRNTTTRTRDPVDIVSYTTPLNLNRHSRLFDRQYDHDFQQYDVIFFYL</sequence>
<proteinExistence type="predicted"/>
<dbReference type="Proteomes" id="UP000887540">
    <property type="component" value="Unplaced"/>
</dbReference>
<name>A0A914DY06_9BILA</name>
<feature type="compositionally biased region" description="Low complexity" evidence="1">
    <location>
        <begin position="54"/>
        <end position="70"/>
    </location>
</feature>
<accession>A0A914DY06</accession>
<reference evidence="3" key="1">
    <citation type="submission" date="2022-11" db="UniProtKB">
        <authorList>
            <consortium name="WormBaseParasite"/>
        </authorList>
    </citation>
    <scope>IDENTIFICATION</scope>
</reference>
<feature type="region of interest" description="Disordered" evidence="1">
    <location>
        <begin position="1"/>
        <end position="87"/>
    </location>
</feature>
<evidence type="ECO:0000313" key="3">
    <source>
        <dbReference type="WBParaSite" id="ACRNAN_scaffold4280.g20202.t1"/>
    </source>
</evidence>
<dbReference type="WBParaSite" id="ACRNAN_scaffold4280.g20202.t1">
    <property type="protein sequence ID" value="ACRNAN_scaffold4280.g20202.t1"/>
    <property type="gene ID" value="ACRNAN_scaffold4280.g20202"/>
</dbReference>
<organism evidence="2 3">
    <name type="scientific">Acrobeloides nanus</name>
    <dbReference type="NCBI Taxonomy" id="290746"/>
    <lineage>
        <taxon>Eukaryota</taxon>
        <taxon>Metazoa</taxon>
        <taxon>Ecdysozoa</taxon>
        <taxon>Nematoda</taxon>
        <taxon>Chromadorea</taxon>
        <taxon>Rhabditida</taxon>
        <taxon>Tylenchina</taxon>
        <taxon>Cephalobomorpha</taxon>
        <taxon>Cephaloboidea</taxon>
        <taxon>Cephalobidae</taxon>
        <taxon>Acrobeloides</taxon>
    </lineage>
</organism>